<dbReference type="InterPro" id="IPR051203">
    <property type="entry name" value="Polysaccharide_Synthase-Rel"/>
</dbReference>
<dbReference type="Gene3D" id="3.40.50.720">
    <property type="entry name" value="NAD(P)-binding Rossmann-like Domain"/>
    <property type="match status" value="1"/>
</dbReference>
<evidence type="ECO:0000259" key="2">
    <source>
        <dbReference type="Pfam" id="PF02719"/>
    </source>
</evidence>
<dbReference type="InterPro" id="IPR003869">
    <property type="entry name" value="Polysac_CapD-like"/>
</dbReference>
<dbReference type="Pfam" id="PF02719">
    <property type="entry name" value="Polysacc_synt_2"/>
    <property type="match status" value="1"/>
</dbReference>
<dbReference type="PANTHER" id="PTHR43318:SF2">
    <property type="entry name" value="UDP-N-ACETYLGLUCOSAMINE 4,6-DEHYDRATASE (INVERTING)"/>
    <property type="match status" value="1"/>
</dbReference>
<comment type="caution">
    <text evidence="3">The sequence shown here is derived from an EMBL/GenBank/DDBJ whole genome shotgun (WGS) entry which is preliminary data.</text>
</comment>
<name>A0A1F5VGF0_9BACT</name>
<sequence length="351" mass="39144">MLKEFKGKTILVTGGTGSIGSEIVRQLLKFKPRAVRIFARHEDRHYQMMHEFGIDGVRGKALRFIVGDIRDKDRLRMAMEGADMVFHAAALKQVAMSEYNPFEVVKTNIIGTQNIIEVARDLSVPKVIGISTDKVAEPEGILGVSKLMAEKLFLASYYYKGNKKTKFACVRFGNVLGSRGSVLPLIKKQIQKNGVVAVTDPKMTRFVMTIPQAANLVLAVTKMMRGQEVFVLKMPSARLLDLAQAAVNYYAPIFGKNPSDIKVKIIGKRAGEKIHEKLLADYETPRALETKDMYILIPHEKGIVRENYNKNYSAAPALLNSRKFSSEFAPKLSPAALARLIKEIESDEGWA</sequence>
<dbReference type="CDD" id="cd05237">
    <property type="entry name" value="UDP_invert_4-6DH_SDR_e"/>
    <property type="match status" value="1"/>
</dbReference>
<organism evidence="3 4">
    <name type="scientific">Candidatus Giovannonibacteria bacterium RIFCSPHIGHO2_01_FULL_45_23</name>
    <dbReference type="NCBI Taxonomy" id="1798325"/>
    <lineage>
        <taxon>Bacteria</taxon>
        <taxon>Candidatus Giovannoniibacteriota</taxon>
    </lineage>
</organism>
<evidence type="ECO:0000256" key="1">
    <source>
        <dbReference type="ARBA" id="ARBA00007430"/>
    </source>
</evidence>
<proteinExistence type="inferred from homology"/>
<reference evidence="3 4" key="1">
    <citation type="journal article" date="2016" name="Nat. Commun.">
        <title>Thousands of microbial genomes shed light on interconnected biogeochemical processes in an aquifer system.</title>
        <authorList>
            <person name="Anantharaman K."/>
            <person name="Brown C.T."/>
            <person name="Hug L.A."/>
            <person name="Sharon I."/>
            <person name="Castelle C.J."/>
            <person name="Probst A.J."/>
            <person name="Thomas B.C."/>
            <person name="Singh A."/>
            <person name="Wilkins M.J."/>
            <person name="Karaoz U."/>
            <person name="Brodie E.L."/>
            <person name="Williams K.H."/>
            <person name="Hubbard S.S."/>
            <person name="Banfield J.F."/>
        </authorList>
    </citation>
    <scope>NUCLEOTIDE SEQUENCE [LARGE SCALE GENOMIC DNA]</scope>
</reference>
<dbReference type="InterPro" id="IPR036291">
    <property type="entry name" value="NAD(P)-bd_dom_sf"/>
</dbReference>
<feature type="domain" description="Polysaccharide biosynthesis protein CapD-like" evidence="2">
    <location>
        <begin position="10"/>
        <end position="296"/>
    </location>
</feature>
<accession>A0A1F5VGF0</accession>
<evidence type="ECO:0000313" key="3">
    <source>
        <dbReference type="EMBL" id="OGF62495.1"/>
    </source>
</evidence>
<dbReference type="STRING" id="1798325.A2834_03450"/>
<dbReference type="PANTHER" id="PTHR43318">
    <property type="entry name" value="UDP-N-ACETYLGLUCOSAMINE 4,6-DEHYDRATASE"/>
    <property type="match status" value="1"/>
</dbReference>
<evidence type="ECO:0000313" key="4">
    <source>
        <dbReference type="Proteomes" id="UP000179251"/>
    </source>
</evidence>
<dbReference type="SUPFAM" id="SSF51735">
    <property type="entry name" value="NAD(P)-binding Rossmann-fold domains"/>
    <property type="match status" value="1"/>
</dbReference>
<comment type="similarity">
    <text evidence="1">Belongs to the polysaccharide synthase family.</text>
</comment>
<dbReference type="AlphaFoldDB" id="A0A1F5VGF0"/>
<dbReference type="Proteomes" id="UP000179251">
    <property type="component" value="Unassembled WGS sequence"/>
</dbReference>
<dbReference type="EMBL" id="MFHD01000017">
    <property type="protein sequence ID" value="OGF62495.1"/>
    <property type="molecule type" value="Genomic_DNA"/>
</dbReference>
<gene>
    <name evidence="3" type="ORF">A2834_03450</name>
</gene>
<protein>
    <recommendedName>
        <fullName evidence="2">Polysaccharide biosynthesis protein CapD-like domain-containing protein</fullName>
    </recommendedName>
</protein>